<reference evidence="2 3" key="1">
    <citation type="submission" date="2018-05" db="EMBL/GenBank/DDBJ databases">
        <title>Genetic diversity of glacier-inhabiting Cryobacterium bacteria in China and description of Cryobacterium mengkeensis sp. nov. and Arthrobacter glacialis sp. nov.</title>
        <authorList>
            <person name="Liu Q."/>
            <person name="Xin Y.-H."/>
        </authorList>
    </citation>
    <scope>NUCLEOTIDE SEQUENCE [LARGE SCALE GENOMIC DNA]</scope>
    <source>
        <strain evidence="2 3">LI2</strain>
    </source>
</reference>
<feature type="transmembrane region" description="Helical" evidence="1">
    <location>
        <begin position="35"/>
        <end position="54"/>
    </location>
</feature>
<keyword evidence="1" id="KW-1133">Transmembrane helix</keyword>
<keyword evidence="1" id="KW-0472">Membrane</keyword>
<dbReference type="AlphaFoldDB" id="A0A2V5L905"/>
<keyword evidence="1" id="KW-0812">Transmembrane</keyword>
<protein>
    <submittedName>
        <fullName evidence="2">Uncharacterized protein</fullName>
    </submittedName>
</protein>
<evidence type="ECO:0000256" key="1">
    <source>
        <dbReference type="SAM" id="Phobius"/>
    </source>
</evidence>
<accession>A0A2V5L905</accession>
<dbReference type="EMBL" id="QJVD01000012">
    <property type="protein sequence ID" value="PYI66894.1"/>
    <property type="molecule type" value="Genomic_DNA"/>
</dbReference>
<evidence type="ECO:0000313" key="3">
    <source>
        <dbReference type="Proteomes" id="UP000247832"/>
    </source>
</evidence>
<dbReference type="Proteomes" id="UP000247832">
    <property type="component" value="Unassembled WGS sequence"/>
</dbReference>
<organism evidence="2 3">
    <name type="scientific">Arthrobacter livingstonensis</name>
    <dbReference type="NCBI Taxonomy" id="670078"/>
    <lineage>
        <taxon>Bacteria</taxon>
        <taxon>Bacillati</taxon>
        <taxon>Actinomycetota</taxon>
        <taxon>Actinomycetes</taxon>
        <taxon>Micrococcales</taxon>
        <taxon>Micrococcaceae</taxon>
        <taxon>Arthrobacter</taxon>
    </lineage>
</organism>
<comment type="caution">
    <text evidence="2">The sequence shown here is derived from an EMBL/GenBank/DDBJ whole genome shotgun (WGS) entry which is preliminary data.</text>
</comment>
<gene>
    <name evidence="2" type="ORF">CVV68_12425</name>
</gene>
<feature type="transmembrane region" description="Helical" evidence="1">
    <location>
        <begin position="90"/>
        <end position="109"/>
    </location>
</feature>
<proteinExistence type="predicted"/>
<name>A0A2V5L905_9MICC</name>
<feature type="transmembrane region" description="Helical" evidence="1">
    <location>
        <begin position="12"/>
        <end position="29"/>
    </location>
</feature>
<keyword evidence="3" id="KW-1185">Reference proteome</keyword>
<evidence type="ECO:0000313" key="2">
    <source>
        <dbReference type="EMBL" id="PYI66894.1"/>
    </source>
</evidence>
<dbReference type="RefSeq" id="WP_110501325.1">
    <property type="nucleotide sequence ID" value="NZ_QJVD01000012.1"/>
</dbReference>
<feature type="transmembrane region" description="Helical" evidence="1">
    <location>
        <begin position="61"/>
        <end position="84"/>
    </location>
</feature>
<sequence length="120" mass="12644">MVYFSKFRSWGIRLVASFVGVSLLLTFGFGNRGNAVVWGAAIVAIIAILVLVLLRHRGTRISATLFLLAGISGAVFASGAGLGWPAALPLWLWIATALGLATVGIVEDADTTQTRSTSRL</sequence>